<keyword evidence="10" id="KW-0378">Hydrolase</keyword>
<dbReference type="CDD" id="cd18140">
    <property type="entry name" value="HLD_clamp_RFC"/>
    <property type="match status" value="1"/>
</dbReference>
<dbReference type="SUPFAM" id="SSF52540">
    <property type="entry name" value="P-loop containing nucleoside triphosphate hydrolases"/>
    <property type="match status" value="1"/>
</dbReference>
<dbReference type="GO" id="GO:0016887">
    <property type="term" value="F:ATP hydrolysis activity"/>
    <property type="evidence" value="ECO:0007669"/>
    <property type="project" value="InterPro"/>
</dbReference>
<gene>
    <name evidence="10" type="ORF">F8M41_011988</name>
</gene>
<dbReference type="GO" id="GO:0005524">
    <property type="term" value="F:ATP binding"/>
    <property type="evidence" value="ECO:0007669"/>
    <property type="project" value="UniProtKB-KW"/>
</dbReference>
<dbReference type="PANTHER" id="PTHR46765">
    <property type="entry name" value="P-LOOP CONTAINING NUCLEOSIDE TRIPHOSPHATE HYDROLASES SUPERFAMILY PROTEIN"/>
    <property type="match status" value="1"/>
</dbReference>
<keyword evidence="11" id="KW-1185">Reference proteome</keyword>
<dbReference type="EMBL" id="WTPW01000245">
    <property type="protein sequence ID" value="KAF0530822.1"/>
    <property type="molecule type" value="Genomic_DNA"/>
</dbReference>
<dbReference type="InterPro" id="IPR003959">
    <property type="entry name" value="ATPase_AAA_core"/>
</dbReference>
<dbReference type="InterPro" id="IPR027417">
    <property type="entry name" value="P-loop_NTPase"/>
</dbReference>
<evidence type="ECO:0000256" key="3">
    <source>
        <dbReference type="ARBA" id="ARBA00022741"/>
    </source>
</evidence>
<evidence type="ECO:0000259" key="9">
    <source>
        <dbReference type="SMART" id="SM00382"/>
    </source>
</evidence>
<comment type="caution">
    <text evidence="10">The sequence shown here is derived from an EMBL/GenBank/DDBJ whole genome shotgun (WGS) entry which is preliminary data.</text>
</comment>
<dbReference type="InterPro" id="IPR053016">
    <property type="entry name" value="CTF18-RFC_complex"/>
</dbReference>
<dbReference type="InterPro" id="IPR003593">
    <property type="entry name" value="AAA+_ATPase"/>
</dbReference>
<evidence type="ECO:0000256" key="6">
    <source>
        <dbReference type="ARBA" id="ARBA00023242"/>
    </source>
</evidence>
<feature type="domain" description="AAA+ ATPase" evidence="9">
    <location>
        <begin position="78"/>
        <end position="230"/>
    </location>
</feature>
<dbReference type="Proteomes" id="UP000439903">
    <property type="component" value="Unassembled WGS sequence"/>
</dbReference>
<name>A0A8H4EPX1_GIGMA</name>
<keyword evidence="7" id="KW-0131">Cell cycle</keyword>
<dbReference type="Gene3D" id="3.40.50.300">
    <property type="entry name" value="P-loop containing nucleotide triphosphate hydrolases"/>
    <property type="match status" value="1"/>
</dbReference>
<dbReference type="OrthoDB" id="2195431at2759"/>
<dbReference type="GO" id="GO:0003677">
    <property type="term" value="F:DNA binding"/>
    <property type="evidence" value="ECO:0007669"/>
    <property type="project" value="UniProtKB-KW"/>
</dbReference>
<dbReference type="Pfam" id="PF00004">
    <property type="entry name" value="AAA"/>
    <property type="match status" value="1"/>
</dbReference>
<sequence length="639" mass="73589">MSRMDIDSHDNEITNIKTKLWVDKYRPKSYKDLAGDESVNRDVLTWLVQWNYCVFEKGTPHKDNIINTQFNDRWDRPEKKILLLTGPPGCGKTTLAHVVATHCGYNIVEINASDDRTGQVIKNKIKDALETRSVVFNKKPNMIIIDEIDGVSSSGDENFVKLLLDLVDGEKQSSRDVNQLMSKGNKTSKKKKAVKKPLLRPIICICNDQYTAALRPLKAYAKIVNFKRMQSNRLAKRLKEICDREKLSADISTLFVLAESAGGDLRNCLTTLQFIKQSSNIVTRELILNTSIGQKDANKSLFTIWEEIFQIRSSKIRSHNTVVARDSENNVDRYISRLESLISTNGEYEKLMQGCFENYLKYNFHDQKFKLSQINEWIHFYDQINHRSNSMQLFGLFAYSPYPIICFHRFFSGVAHPHLEYPRKDYECYVQQQANENIMSSALNGIKTKYRLTLNRNIFITEFVSYLLKIVSPELEPDNGLSSNLNKSILSRVVDIMLSFNLKYIQKIEDGKTIYAIEPPIDQLALFSSKNHAFKSDMTKRLIAKEIDIKIESIAGTRSISVQNKKLSSISQSELKSLKGQQKVEKQILDFFGRPKTNMELDKESRQFGGSLIKPKVWYRYHEGSSKAVRTKMKLKNFL</sequence>
<evidence type="ECO:0000256" key="2">
    <source>
        <dbReference type="ARBA" id="ARBA00022705"/>
    </source>
</evidence>
<evidence type="ECO:0000313" key="10">
    <source>
        <dbReference type="EMBL" id="KAF0530822.1"/>
    </source>
</evidence>
<dbReference type="PANTHER" id="PTHR46765:SF1">
    <property type="entry name" value="P-LOOP CONTAINING NUCLEOSIDE TRIPHOSPHATE HYDROLASES SUPERFAMILY PROTEIN"/>
    <property type="match status" value="1"/>
</dbReference>
<keyword evidence="5" id="KW-0238">DNA-binding</keyword>
<dbReference type="GO" id="GO:0005634">
    <property type="term" value="C:nucleus"/>
    <property type="evidence" value="ECO:0007669"/>
    <property type="project" value="UniProtKB-SubCell"/>
</dbReference>
<dbReference type="InterPro" id="IPR047854">
    <property type="entry name" value="RFC_lid"/>
</dbReference>
<organism evidence="10 11">
    <name type="scientific">Gigaspora margarita</name>
    <dbReference type="NCBI Taxonomy" id="4874"/>
    <lineage>
        <taxon>Eukaryota</taxon>
        <taxon>Fungi</taxon>
        <taxon>Fungi incertae sedis</taxon>
        <taxon>Mucoromycota</taxon>
        <taxon>Glomeromycotina</taxon>
        <taxon>Glomeromycetes</taxon>
        <taxon>Diversisporales</taxon>
        <taxon>Gigasporaceae</taxon>
        <taxon>Gigaspora</taxon>
    </lineage>
</organism>
<proteinExistence type="inferred from homology"/>
<evidence type="ECO:0000256" key="1">
    <source>
        <dbReference type="ARBA" id="ARBA00004123"/>
    </source>
</evidence>
<dbReference type="AlphaFoldDB" id="A0A8H4EPX1"/>
<keyword evidence="4" id="KW-0067">ATP-binding</keyword>
<evidence type="ECO:0000313" key="11">
    <source>
        <dbReference type="Proteomes" id="UP000439903"/>
    </source>
</evidence>
<evidence type="ECO:0000256" key="5">
    <source>
        <dbReference type="ARBA" id="ARBA00023125"/>
    </source>
</evidence>
<keyword evidence="6" id="KW-0539">Nucleus</keyword>
<comment type="similarity">
    <text evidence="8">Belongs to the activator 1 small subunits family. CTF18 subfamily.</text>
</comment>
<keyword evidence="2" id="KW-0235">DNA replication</keyword>
<evidence type="ECO:0000256" key="4">
    <source>
        <dbReference type="ARBA" id="ARBA00022840"/>
    </source>
</evidence>
<keyword evidence="3" id="KW-0547">Nucleotide-binding</keyword>
<comment type="subcellular location">
    <subcellularLocation>
        <location evidence="1">Nucleus</location>
    </subcellularLocation>
</comment>
<evidence type="ECO:0000256" key="8">
    <source>
        <dbReference type="ARBA" id="ARBA00043975"/>
    </source>
</evidence>
<dbReference type="GO" id="GO:0006260">
    <property type="term" value="P:DNA replication"/>
    <property type="evidence" value="ECO:0007669"/>
    <property type="project" value="UniProtKB-KW"/>
</dbReference>
<protein>
    <submittedName>
        <fullName evidence="10">P-loop containing nucleoside triphosphate hydrolase protein</fullName>
    </submittedName>
</protein>
<dbReference type="SMART" id="SM00382">
    <property type="entry name" value="AAA"/>
    <property type="match status" value="1"/>
</dbReference>
<accession>A0A8H4EPX1</accession>
<dbReference type="CDD" id="cd00009">
    <property type="entry name" value="AAA"/>
    <property type="match status" value="1"/>
</dbReference>
<reference evidence="10 11" key="1">
    <citation type="journal article" date="2019" name="Environ. Microbiol.">
        <title>At the nexus of three kingdoms: the genome of the mycorrhizal fungus Gigaspora margarita provides insights into plant, endobacterial and fungal interactions.</title>
        <authorList>
            <person name="Venice F."/>
            <person name="Ghignone S."/>
            <person name="Salvioli di Fossalunga A."/>
            <person name="Amselem J."/>
            <person name="Novero M."/>
            <person name="Xianan X."/>
            <person name="Sedzielewska Toro K."/>
            <person name="Morin E."/>
            <person name="Lipzen A."/>
            <person name="Grigoriev I.V."/>
            <person name="Henrissat B."/>
            <person name="Martin F.M."/>
            <person name="Bonfante P."/>
        </authorList>
    </citation>
    <scope>NUCLEOTIDE SEQUENCE [LARGE SCALE GENOMIC DNA]</scope>
    <source>
        <strain evidence="10 11">BEG34</strain>
    </source>
</reference>
<evidence type="ECO:0000256" key="7">
    <source>
        <dbReference type="ARBA" id="ARBA00023306"/>
    </source>
</evidence>
<dbReference type="Gene3D" id="1.10.8.60">
    <property type="match status" value="1"/>
</dbReference>